<proteinExistence type="predicted"/>
<dbReference type="EMBL" id="BAABME010000837">
    <property type="protein sequence ID" value="GAA0145835.1"/>
    <property type="molecule type" value="Genomic_DNA"/>
</dbReference>
<evidence type="ECO:0008006" key="4">
    <source>
        <dbReference type="Google" id="ProtNLM"/>
    </source>
</evidence>
<organism evidence="2 3">
    <name type="scientific">Lithospermum erythrorhizon</name>
    <name type="common">Purple gromwell</name>
    <name type="synonym">Lithospermum officinale var. erythrorhizon</name>
    <dbReference type="NCBI Taxonomy" id="34254"/>
    <lineage>
        <taxon>Eukaryota</taxon>
        <taxon>Viridiplantae</taxon>
        <taxon>Streptophyta</taxon>
        <taxon>Embryophyta</taxon>
        <taxon>Tracheophyta</taxon>
        <taxon>Spermatophyta</taxon>
        <taxon>Magnoliopsida</taxon>
        <taxon>eudicotyledons</taxon>
        <taxon>Gunneridae</taxon>
        <taxon>Pentapetalae</taxon>
        <taxon>asterids</taxon>
        <taxon>lamiids</taxon>
        <taxon>Boraginales</taxon>
        <taxon>Boraginaceae</taxon>
        <taxon>Boraginoideae</taxon>
        <taxon>Lithospermeae</taxon>
        <taxon>Lithospermum</taxon>
    </lineage>
</organism>
<feature type="compositionally biased region" description="Basic and acidic residues" evidence="1">
    <location>
        <begin position="91"/>
        <end position="102"/>
    </location>
</feature>
<accession>A0AAV3P6H3</accession>
<reference evidence="2 3" key="1">
    <citation type="submission" date="2024-01" db="EMBL/GenBank/DDBJ databases">
        <title>The complete chloroplast genome sequence of Lithospermum erythrorhizon: insights into the phylogenetic relationship among Boraginaceae species and the maternal lineages of purple gromwells.</title>
        <authorList>
            <person name="Okada T."/>
            <person name="Watanabe K."/>
        </authorList>
    </citation>
    <scope>NUCLEOTIDE SEQUENCE [LARGE SCALE GENOMIC DNA]</scope>
</reference>
<evidence type="ECO:0000313" key="2">
    <source>
        <dbReference type="EMBL" id="GAA0145835.1"/>
    </source>
</evidence>
<feature type="compositionally biased region" description="Basic and acidic residues" evidence="1">
    <location>
        <begin position="57"/>
        <end position="67"/>
    </location>
</feature>
<feature type="region of interest" description="Disordered" evidence="1">
    <location>
        <begin position="83"/>
        <end position="102"/>
    </location>
</feature>
<dbReference type="AlphaFoldDB" id="A0AAV3P6H3"/>
<gene>
    <name evidence="2" type="ORF">LIER_05932</name>
</gene>
<dbReference type="Proteomes" id="UP001454036">
    <property type="component" value="Unassembled WGS sequence"/>
</dbReference>
<sequence length="143" mass="15453">MAGGLSVESSKSGQTFLILSDEHVPREKNQEADRLSQLATAEEAFRTNEVMDNTPDGEGRVPDPWRGEKASCRALLGKGFGGRRPTLGLTHDGEAGGEGEREANFTLPADFALLEGGGDAVLVVRLVRDNERALEKAEKNYKI</sequence>
<comment type="caution">
    <text evidence="2">The sequence shown here is derived from an EMBL/GenBank/DDBJ whole genome shotgun (WGS) entry which is preliminary data.</text>
</comment>
<evidence type="ECO:0000313" key="3">
    <source>
        <dbReference type="Proteomes" id="UP001454036"/>
    </source>
</evidence>
<keyword evidence="3" id="KW-1185">Reference proteome</keyword>
<protein>
    <recommendedName>
        <fullName evidence="4">RNase H type-1 domain-containing protein</fullName>
    </recommendedName>
</protein>
<name>A0AAV3P6H3_LITER</name>
<evidence type="ECO:0000256" key="1">
    <source>
        <dbReference type="SAM" id="MobiDB-lite"/>
    </source>
</evidence>
<feature type="region of interest" description="Disordered" evidence="1">
    <location>
        <begin position="44"/>
        <end position="67"/>
    </location>
</feature>